<protein>
    <submittedName>
        <fullName evidence="2">Molybdopterin-guanine dinucleotide biosynthesis protein B</fullName>
    </submittedName>
</protein>
<dbReference type="EMBL" id="CP007739">
    <property type="protein sequence ID" value="AIE59323.1"/>
    <property type="molecule type" value="Genomic_DNA"/>
</dbReference>
<dbReference type="KEGG" id="bmet:BMMGA3_04415"/>
<dbReference type="SUPFAM" id="SSF52540">
    <property type="entry name" value="P-loop containing nucleoside triphosphate hydrolases"/>
    <property type="match status" value="1"/>
</dbReference>
<dbReference type="InterPro" id="IPR052539">
    <property type="entry name" value="MGD_biosynthesis_adapter"/>
</dbReference>
<dbReference type="Proteomes" id="UP000027602">
    <property type="component" value="Chromosome"/>
</dbReference>
<dbReference type="NCBIfam" id="TIGR00176">
    <property type="entry name" value="mobB"/>
    <property type="match status" value="1"/>
</dbReference>
<accession>A0A068LQW2</accession>
<dbReference type="InterPro" id="IPR004435">
    <property type="entry name" value="MobB_dom"/>
</dbReference>
<feature type="domain" description="Molybdopterin-guanine dinucleotide biosynthesis protein B (MobB)" evidence="1">
    <location>
        <begin position="8"/>
        <end position="124"/>
    </location>
</feature>
<sequence length="184" mass="20398">MALVSPVVFQIAGYQNSGKTTFMIKLIKALSIEKQRVATIKHHGHGGKPAVLANKDSSMHAAAGAEATLVEGEGSILLQADNMCLNLQEQIALLSFFNPDVILIEGHKKAEFEKAVILRDDADLPIIEELVNLKLILCRDLQLSYMLSEKQNIPVFSLQDDSGLNWLLNYLKSRIIENRKSSEK</sequence>
<reference evidence="2 3" key="1">
    <citation type="journal article" date="2015" name="BMC Genomics">
        <title>Transcriptome analysis of thermophilic methylotrophic Bacillus methanolicus MGA3 using RNA-sequencing provides detailed insights into its previously uncharted transcriptional landscape.</title>
        <authorList>
            <person name="Irla M."/>
            <person name="Neshat A."/>
            <person name="Brautaset T."/>
            <person name="Ruckert C."/>
            <person name="Kalinowski J."/>
            <person name="Wendisch V.F."/>
        </authorList>
    </citation>
    <scope>NUCLEOTIDE SEQUENCE [LARGE SCALE GENOMIC DNA]</scope>
    <source>
        <strain evidence="3">MGA3 / ATCC 53907</strain>
    </source>
</reference>
<organism evidence="2 3">
    <name type="scientific">Bacillus methanolicus (strain MGA3 / ATCC 53907)</name>
    <dbReference type="NCBI Taxonomy" id="796606"/>
    <lineage>
        <taxon>Bacteria</taxon>
        <taxon>Bacillati</taxon>
        <taxon>Bacillota</taxon>
        <taxon>Bacilli</taxon>
        <taxon>Bacillales</taxon>
        <taxon>Bacillaceae</taxon>
        <taxon>Bacillus</taxon>
    </lineage>
</organism>
<dbReference type="HOGENOM" id="CLU_068199_1_0_9"/>
<dbReference type="Pfam" id="PF03205">
    <property type="entry name" value="MobB"/>
    <property type="match status" value="1"/>
</dbReference>
<dbReference type="Gene3D" id="3.40.50.300">
    <property type="entry name" value="P-loop containing nucleotide triphosphate hydrolases"/>
    <property type="match status" value="1"/>
</dbReference>
<proteinExistence type="predicted"/>
<dbReference type="AlphaFoldDB" id="A0A068LQW2"/>
<name>A0A068LQW2_BACMM</name>
<dbReference type="PANTHER" id="PTHR40072">
    <property type="entry name" value="MOLYBDOPTERIN-GUANINE DINUCLEOTIDE BIOSYNTHESIS ADAPTER PROTEIN-RELATED"/>
    <property type="match status" value="1"/>
</dbReference>
<dbReference type="RefSeq" id="WP_034669197.1">
    <property type="nucleotide sequence ID" value="NZ_ADWW01000002.1"/>
</dbReference>
<dbReference type="GO" id="GO:0005525">
    <property type="term" value="F:GTP binding"/>
    <property type="evidence" value="ECO:0007669"/>
    <property type="project" value="InterPro"/>
</dbReference>
<dbReference type="GO" id="GO:0006777">
    <property type="term" value="P:Mo-molybdopterin cofactor biosynthetic process"/>
    <property type="evidence" value="ECO:0007669"/>
    <property type="project" value="InterPro"/>
</dbReference>
<evidence type="ECO:0000313" key="2">
    <source>
        <dbReference type="EMBL" id="AIE59323.1"/>
    </source>
</evidence>
<dbReference type="PANTHER" id="PTHR40072:SF1">
    <property type="entry name" value="MOLYBDOPTERIN-GUANINE DINUCLEOTIDE BIOSYNTHESIS ADAPTER PROTEIN"/>
    <property type="match status" value="1"/>
</dbReference>
<dbReference type="InterPro" id="IPR027417">
    <property type="entry name" value="P-loop_NTPase"/>
</dbReference>
<dbReference type="eggNOG" id="COG1763">
    <property type="taxonomic scope" value="Bacteria"/>
</dbReference>
<gene>
    <name evidence="2" type="ORF">BMMGA3_04415</name>
</gene>
<dbReference type="STRING" id="796606.BMMGA3_04415"/>
<keyword evidence="3" id="KW-1185">Reference proteome</keyword>
<evidence type="ECO:0000259" key="1">
    <source>
        <dbReference type="Pfam" id="PF03205"/>
    </source>
</evidence>
<evidence type="ECO:0000313" key="3">
    <source>
        <dbReference type="Proteomes" id="UP000027602"/>
    </source>
</evidence>